<evidence type="ECO:0000256" key="1">
    <source>
        <dbReference type="ARBA" id="ARBA00004651"/>
    </source>
</evidence>
<reference evidence="11" key="3">
    <citation type="submission" date="2021-08" db="EMBL/GenBank/DDBJ databases">
        <authorList>
            <person name="de Jong S."/>
            <person name="van den Broek M."/>
            <person name="Merkel A."/>
            <person name="de la Torre Cortes P."/>
            <person name="Kalamorz F."/>
            <person name="Cook G."/>
            <person name="van Loosdrecht M."/>
            <person name="McMillan D."/>
        </authorList>
    </citation>
    <scope>NUCLEOTIDE SEQUENCE</scope>
    <source>
        <strain evidence="11">TA2.A1</strain>
    </source>
</reference>
<feature type="transmembrane region" description="Helical" evidence="9">
    <location>
        <begin position="63"/>
        <end position="81"/>
    </location>
</feature>
<keyword evidence="2" id="KW-0813">Transport</keyword>
<comment type="similarity">
    <text evidence="8">Belongs to the binding-protein-dependent transport system permease family. LivHM subfamily.</text>
</comment>
<comment type="subcellular location">
    <subcellularLocation>
        <location evidence="1">Cell membrane</location>
        <topology evidence="1">Multi-pass membrane protein</topology>
    </subcellularLocation>
</comment>
<dbReference type="OrthoDB" id="9807115at2"/>
<feature type="transmembrane region" description="Helical" evidence="9">
    <location>
        <begin position="93"/>
        <end position="113"/>
    </location>
</feature>
<evidence type="ECO:0000256" key="6">
    <source>
        <dbReference type="ARBA" id="ARBA00022989"/>
    </source>
</evidence>
<keyword evidence="13" id="KW-1185">Reference proteome</keyword>
<accession>F5L6T0</accession>
<feature type="transmembrane region" description="Helical" evidence="9">
    <location>
        <begin position="6"/>
        <end position="27"/>
    </location>
</feature>
<evidence type="ECO:0000256" key="9">
    <source>
        <dbReference type="SAM" id="Phobius"/>
    </source>
</evidence>
<feature type="transmembrane region" description="Helical" evidence="9">
    <location>
        <begin position="133"/>
        <end position="155"/>
    </location>
</feature>
<dbReference type="KEGG" id="cthu:HUR95_15335"/>
<dbReference type="AlphaFoldDB" id="F5L6T0"/>
<evidence type="ECO:0000256" key="7">
    <source>
        <dbReference type="ARBA" id="ARBA00023136"/>
    </source>
</evidence>
<keyword evidence="5" id="KW-0029">Amino-acid transport</keyword>
<evidence type="ECO:0000313" key="13">
    <source>
        <dbReference type="Proteomes" id="UP000825179"/>
    </source>
</evidence>
<reference evidence="10 12" key="1">
    <citation type="journal article" date="2011" name="J. Bacteriol.">
        <title>Draft genome sequence of the thermoalkaliphilic Caldalkalibacillus thermarum strain TA2.A1.</title>
        <authorList>
            <person name="Kalamorz F."/>
            <person name="Keis S."/>
            <person name="McMillan D.G."/>
            <person name="Olsson K."/>
            <person name="Stanton J.A."/>
            <person name="Stockwell P."/>
            <person name="Black M.A."/>
            <person name="Klingeman D.M."/>
            <person name="Land M.L."/>
            <person name="Han C.S."/>
            <person name="Martin S.L."/>
            <person name="Becher S.A."/>
            <person name="Peddie C.J."/>
            <person name="Morgan H.W."/>
            <person name="Matthies D."/>
            <person name="Preiss L."/>
            <person name="Meier T."/>
            <person name="Brown S.D."/>
            <person name="Cook G.M."/>
        </authorList>
    </citation>
    <scope>NUCLEOTIDE SEQUENCE [LARGE SCALE GENOMIC DNA]</scope>
    <source>
        <strain evidence="10 12">TA2.A1</strain>
    </source>
</reference>
<feature type="transmembrane region" description="Helical" evidence="9">
    <location>
        <begin position="214"/>
        <end position="230"/>
    </location>
</feature>
<evidence type="ECO:0000313" key="10">
    <source>
        <dbReference type="EMBL" id="EGL82973.1"/>
    </source>
</evidence>
<dbReference type="PANTHER" id="PTHR11795:SF445">
    <property type="entry name" value="AMINO ACID ABC TRANSPORTER PERMEASE PROTEIN"/>
    <property type="match status" value="1"/>
</dbReference>
<dbReference type="Pfam" id="PF02653">
    <property type="entry name" value="BPD_transp_2"/>
    <property type="match status" value="1"/>
</dbReference>
<dbReference type="CDD" id="cd06582">
    <property type="entry name" value="TM_PBP1_LivH_like"/>
    <property type="match status" value="1"/>
</dbReference>
<sequence>MVADIMINTLINGGVYALLAIGFSLIFGVARIVNLTHTAFYMFAAYLIFAFTQIMGWPMMLSMIAAMLLTVLAGVLLFKWFVEPVQEHETTVLIVTVALALVIQELVLLNFGGRFRTLPSLIPGYVTVAGVRVSYQHLLTLGVVALTLSGLWLFLMKSKFGIAMRAIAQDREVANLMGIHVRRVSVLVVAMTVFLAALAGILVAPIYILEPHMWMHPLVIVLAAVVLGGLGSLKGSVIGAFILALAETFIVFVLPAGAFLKGAFSLIVLVLVLLIRPEGLYGISFEGER</sequence>
<keyword evidence="7 9" id="KW-0472">Membrane</keyword>
<dbReference type="GO" id="GO:0006865">
    <property type="term" value="P:amino acid transport"/>
    <property type="evidence" value="ECO:0007669"/>
    <property type="project" value="UniProtKB-KW"/>
</dbReference>
<dbReference type="PANTHER" id="PTHR11795">
    <property type="entry name" value="BRANCHED-CHAIN AMINO ACID TRANSPORT SYSTEM PERMEASE PROTEIN LIVH"/>
    <property type="match status" value="1"/>
</dbReference>
<feature type="transmembrane region" description="Helical" evidence="9">
    <location>
        <begin position="263"/>
        <end position="283"/>
    </location>
</feature>
<evidence type="ECO:0000256" key="8">
    <source>
        <dbReference type="ARBA" id="ARBA00037998"/>
    </source>
</evidence>
<evidence type="ECO:0000313" key="12">
    <source>
        <dbReference type="Proteomes" id="UP000010716"/>
    </source>
</evidence>
<proteinExistence type="inferred from homology"/>
<feature type="transmembrane region" description="Helical" evidence="9">
    <location>
        <begin position="39"/>
        <end position="57"/>
    </location>
</feature>
<dbReference type="Proteomes" id="UP000010716">
    <property type="component" value="Unassembled WGS sequence"/>
</dbReference>
<organism evidence="10 12">
    <name type="scientific">Caldalkalibacillus thermarum (strain TA2.A1)</name>
    <dbReference type="NCBI Taxonomy" id="986075"/>
    <lineage>
        <taxon>Bacteria</taxon>
        <taxon>Bacillati</taxon>
        <taxon>Bacillota</taxon>
        <taxon>Bacilli</taxon>
        <taxon>Bacillales</taxon>
        <taxon>Bacillaceae</taxon>
        <taxon>Caldalkalibacillus</taxon>
    </lineage>
</organism>
<dbReference type="eggNOG" id="COG0559">
    <property type="taxonomic scope" value="Bacteria"/>
</dbReference>
<dbReference type="GO" id="GO:0005886">
    <property type="term" value="C:plasma membrane"/>
    <property type="evidence" value="ECO:0007669"/>
    <property type="project" value="UniProtKB-SubCell"/>
</dbReference>
<dbReference type="RefSeq" id="WP_007504519.1">
    <property type="nucleotide sequence ID" value="NZ_AFCE01000131.1"/>
</dbReference>
<dbReference type="Proteomes" id="UP000825179">
    <property type="component" value="Chromosome"/>
</dbReference>
<gene>
    <name evidence="10" type="ORF">CathTA2_1530</name>
    <name evidence="11" type="ORF">HUR95_15335</name>
</gene>
<keyword evidence="4 9" id="KW-0812">Transmembrane</keyword>
<evidence type="ECO:0000256" key="4">
    <source>
        <dbReference type="ARBA" id="ARBA00022692"/>
    </source>
</evidence>
<dbReference type="InterPro" id="IPR052157">
    <property type="entry name" value="BCAA_transport_permease"/>
</dbReference>
<keyword evidence="6 9" id="KW-1133">Transmembrane helix</keyword>
<protein>
    <submittedName>
        <fullName evidence="10">ABC-type transporter, integral membrane subunit</fullName>
    </submittedName>
    <submittedName>
        <fullName evidence="11">Branched-chain amino acid ABC transporter permease</fullName>
    </submittedName>
</protein>
<dbReference type="EMBL" id="CP082237">
    <property type="protein sequence ID" value="QZT33588.1"/>
    <property type="molecule type" value="Genomic_DNA"/>
</dbReference>
<feature type="transmembrane region" description="Helical" evidence="9">
    <location>
        <begin position="237"/>
        <end position="257"/>
    </location>
</feature>
<dbReference type="EMBL" id="AFCE01000131">
    <property type="protein sequence ID" value="EGL82973.1"/>
    <property type="molecule type" value="Genomic_DNA"/>
</dbReference>
<name>F5L6T0_CALTT</name>
<evidence type="ECO:0000256" key="2">
    <source>
        <dbReference type="ARBA" id="ARBA00022448"/>
    </source>
</evidence>
<evidence type="ECO:0000256" key="3">
    <source>
        <dbReference type="ARBA" id="ARBA00022475"/>
    </source>
</evidence>
<feature type="transmembrane region" description="Helical" evidence="9">
    <location>
        <begin position="186"/>
        <end position="208"/>
    </location>
</feature>
<keyword evidence="3" id="KW-1003">Cell membrane</keyword>
<reference evidence="11 13" key="2">
    <citation type="journal article" date="2020" name="Extremophiles">
        <title>Genomic analysis of Caldalkalibacillus thermarum TA2.A1 reveals aerobic alkaliphilic metabolism and evolutionary hallmarks linking alkaliphilic bacteria and plant life.</title>
        <authorList>
            <person name="de Jong S.I."/>
            <person name="van den Broek M.A."/>
            <person name="Merkel A.Y."/>
            <person name="de la Torre Cortes P."/>
            <person name="Kalamorz F."/>
            <person name="Cook G.M."/>
            <person name="van Loosdrecht M.C.M."/>
            <person name="McMillan D.G.G."/>
        </authorList>
    </citation>
    <scope>NUCLEOTIDE SEQUENCE [LARGE SCALE GENOMIC DNA]</scope>
    <source>
        <strain evidence="11 13">TA2.A1</strain>
    </source>
</reference>
<dbReference type="InterPro" id="IPR001851">
    <property type="entry name" value="ABC_transp_permease"/>
</dbReference>
<dbReference type="GO" id="GO:0022857">
    <property type="term" value="F:transmembrane transporter activity"/>
    <property type="evidence" value="ECO:0007669"/>
    <property type="project" value="InterPro"/>
</dbReference>
<evidence type="ECO:0000256" key="5">
    <source>
        <dbReference type="ARBA" id="ARBA00022970"/>
    </source>
</evidence>
<evidence type="ECO:0000313" key="11">
    <source>
        <dbReference type="EMBL" id="QZT33588.1"/>
    </source>
</evidence>